<accession>A0A8E6B3L5</accession>
<comment type="similarity">
    <text evidence="1 3">Belongs to the short-chain dehydrogenases/reductases (SDR) family.</text>
</comment>
<dbReference type="PRINTS" id="PR00081">
    <property type="entry name" value="GDHRDH"/>
</dbReference>
<dbReference type="InterPro" id="IPR036291">
    <property type="entry name" value="NAD(P)-bd_dom_sf"/>
</dbReference>
<dbReference type="Pfam" id="PF00106">
    <property type="entry name" value="adh_short"/>
    <property type="match status" value="1"/>
</dbReference>
<evidence type="ECO:0000256" key="3">
    <source>
        <dbReference type="RuleBase" id="RU000363"/>
    </source>
</evidence>
<sequence>MSVKLKKLADQVIVITGASSGIGLMTAEAAAKGGAKLVLAARSGQALENIVARLGSEAIAVTCDVSDPQQVQQLAEKAIARFGRIDTWINNAGLGLYGRLDETNEDDDRKLFDINFWGVVHGSRAALPHLRKNGGALINVGSEVSESYTPLLGMYTASKHAVKGFTDALRVEVEKVDKAPVSITLIQPTAVNTPFPQHARNYLEHEPALPDPKLDPKQVAAAILSAAVKPVREKRVGTMAKISTTLATLFPAVEDRVIASQVAKLQTEDPPRNTAGALHQSSEAAGTAGHTHGVSA</sequence>
<dbReference type="GO" id="GO:0016491">
    <property type="term" value="F:oxidoreductase activity"/>
    <property type="evidence" value="ECO:0007669"/>
    <property type="project" value="UniProtKB-KW"/>
</dbReference>
<dbReference type="Gene3D" id="3.40.50.720">
    <property type="entry name" value="NAD(P)-binding Rossmann-like Domain"/>
    <property type="match status" value="1"/>
</dbReference>
<dbReference type="AlphaFoldDB" id="A0A8E6B3L5"/>
<evidence type="ECO:0000256" key="4">
    <source>
        <dbReference type="SAM" id="MobiDB-lite"/>
    </source>
</evidence>
<protein>
    <submittedName>
        <fullName evidence="5">SDR family NAD(P)-dependent oxidoreductase</fullName>
    </submittedName>
</protein>
<name>A0A8E6B3L5_9BACT</name>
<dbReference type="GO" id="GO:0016020">
    <property type="term" value="C:membrane"/>
    <property type="evidence" value="ECO:0007669"/>
    <property type="project" value="TreeGrafter"/>
</dbReference>
<dbReference type="InterPro" id="IPR020904">
    <property type="entry name" value="Sc_DH/Rdtase_CS"/>
</dbReference>
<evidence type="ECO:0000313" key="5">
    <source>
        <dbReference type="EMBL" id="QVL30824.1"/>
    </source>
</evidence>
<dbReference type="NCBIfam" id="NF005495">
    <property type="entry name" value="PRK07109.1"/>
    <property type="match status" value="1"/>
</dbReference>
<evidence type="ECO:0000256" key="2">
    <source>
        <dbReference type="ARBA" id="ARBA00023002"/>
    </source>
</evidence>
<dbReference type="PANTHER" id="PTHR44196">
    <property type="entry name" value="DEHYDROGENASE/REDUCTASE SDR FAMILY MEMBER 7B"/>
    <property type="match status" value="1"/>
</dbReference>
<dbReference type="SUPFAM" id="SSF51735">
    <property type="entry name" value="NAD(P)-binding Rossmann-fold domains"/>
    <property type="match status" value="1"/>
</dbReference>
<evidence type="ECO:0000256" key="1">
    <source>
        <dbReference type="ARBA" id="ARBA00006484"/>
    </source>
</evidence>
<dbReference type="RefSeq" id="WP_213494706.1">
    <property type="nucleotide sequence ID" value="NZ_CP074694.1"/>
</dbReference>
<organism evidence="5 6">
    <name type="scientific">Telmatocola sphagniphila</name>
    <dbReference type="NCBI Taxonomy" id="1123043"/>
    <lineage>
        <taxon>Bacteria</taxon>
        <taxon>Pseudomonadati</taxon>
        <taxon>Planctomycetota</taxon>
        <taxon>Planctomycetia</taxon>
        <taxon>Gemmatales</taxon>
        <taxon>Gemmataceae</taxon>
    </lineage>
</organism>
<dbReference type="PRINTS" id="PR00080">
    <property type="entry name" value="SDRFAMILY"/>
</dbReference>
<gene>
    <name evidence="5" type="ORF">KIH39_18475</name>
</gene>
<reference evidence="5" key="1">
    <citation type="submission" date="2021-05" db="EMBL/GenBank/DDBJ databases">
        <title>Complete genome sequence of the cellulolytic planctomycete Telmatocola sphagniphila SP2T and characterization of the first cellulase from planctomycetes.</title>
        <authorList>
            <person name="Rakitin A.L."/>
            <person name="Beletsky A.V."/>
            <person name="Naumoff D.G."/>
            <person name="Kulichevskaya I.S."/>
            <person name="Mardanov A.V."/>
            <person name="Ravin N.V."/>
            <person name="Dedysh S.N."/>
        </authorList>
    </citation>
    <scope>NUCLEOTIDE SEQUENCE</scope>
    <source>
        <strain evidence="5">SP2T</strain>
    </source>
</reference>
<keyword evidence="2" id="KW-0560">Oxidoreductase</keyword>
<feature type="region of interest" description="Disordered" evidence="4">
    <location>
        <begin position="265"/>
        <end position="296"/>
    </location>
</feature>
<dbReference type="InterPro" id="IPR002347">
    <property type="entry name" value="SDR_fam"/>
</dbReference>
<keyword evidence="6" id="KW-1185">Reference proteome</keyword>
<dbReference type="KEGG" id="tsph:KIH39_18475"/>
<dbReference type="PANTHER" id="PTHR44196:SF1">
    <property type="entry name" value="DEHYDROGENASE_REDUCTASE SDR FAMILY MEMBER 7B"/>
    <property type="match status" value="1"/>
</dbReference>
<dbReference type="EMBL" id="CP074694">
    <property type="protein sequence ID" value="QVL30824.1"/>
    <property type="molecule type" value="Genomic_DNA"/>
</dbReference>
<evidence type="ECO:0000313" key="6">
    <source>
        <dbReference type="Proteomes" id="UP000676194"/>
    </source>
</evidence>
<proteinExistence type="inferred from homology"/>
<dbReference type="PROSITE" id="PS00061">
    <property type="entry name" value="ADH_SHORT"/>
    <property type="match status" value="1"/>
</dbReference>
<dbReference type="Proteomes" id="UP000676194">
    <property type="component" value="Chromosome"/>
</dbReference>